<keyword evidence="2" id="KW-1185">Reference proteome</keyword>
<dbReference type="EMBL" id="KZ805683">
    <property type="protein sequence ID" value="PVH92435.1"/>
    <property type="molecule type" value="Genomic_DNA"/>
</dbReference>
<evidence type="ECO:0000313" key="2">
    <source>
        <dbReference type="Proteomes" id="UP000244855"/>
    </source>
</evidence>
<organism evidence="1 2">
    <name type="scientific">Periconia macrospinosa</name>
    <dbReference type="NCBI Taxonomy" id="97972"/>
    <lineage>
        <taxon>Eukaryota</taxon>
        <taxon>Fungi</taxon>
        <taxon>Dikarya</taxon>
        <taxon>Ascomycota</taxon>
        <taxon>Pezizomycotina</taxon>
        <taxon>Dothideomycetes</taxon>
        <taxon>Pleosporomycetidae</taxon>
        <taxon>Pleosporales</taxon>
        <taxon>Massarineae</taxon>
        <taxon>Periconiaceae</taxon>
        <taxon>Periconia</taxon>
    </lineage>
</organism>
<dbReference type="AlphaFoldDB" id="A0A2V1D360"/>
<accession>A0A2V1D360</accession>
<gene>
    <name evidence="1" type="ORF">DM02DRAFT_605308</name>
</gene>
<dbReference type="OrthoDB" id="4500473at2759"/>
<reference evidence="1 2" key="1">
    <citation type="journal article" date="2018" name="Sci. Rep.">
        <title>Comparative genomics provides insights into the lifestyle and reveals functional heterogeneity of dark septate endophytic fungi.</title>
        <authorList>
            <person name="Knapp D.G."/>
            <person name="Nemeth J.B."/>
            <person name="Barry K."/>
            <person name="Hainaut M."/>
            <person name="Henrissat B."/>
            <person name="Johnson J."/>
            <person name="Kuo A."/>
            <person name="Lim J.H.P."/>
            <person name="Lipzen A."/>
            <person name="Nolan M."/>
            <person name="Ohm R.A."/>
            <person name="Tamas L."/>
            <person name="Grigoriev I.V."/>
            <person name="Spatafora J.W."/>
            <person name="Nagy L.G."/>
            <person name="Kovacs G.M."/>
        </authorList>
    </citation>
    <scope>NUCLEOTIDE SEQUENCE [LARGE SCALE GENOMIC DNA]</scope>
    <source>
        <strain evidence="1 2">DSE2036</strain>
    </source>
</reference>
<proteinExistence type="predicted"/>
<protein>
    <submittedName>
        <fullName evidence="1">Uncharacterized protein</fullName>
    </submittedName>
</protein>
<sequence>MEKCWFVLKQSHYPPPDLPENGVGIANGAICLGHIIPDSRNLDGVINRSEDGIKFTPAVKIYHTESWGLDWKRDEGMEAGGSANATVPIGSAVPVTAEQHMKLAFERTEKDHKEFDILDRYIIQTNRKFIGGILEDEEVAAHIERTKGVKLLGIGGQWSVYMITGIIIARGAKGESGESRKIEANISGDVGVAYAASGGLAANFASNKSNSMSAQKSSDFVWAVRLGMIWKDAMKKDWDFRTVSKGATFSLDDEKKWKDEIQQTLSQELSEVEYQTLDLLDEEVIVF</sequence>
<name>A0A2V1D360_9PLEO</name>
<dbReference type="Proteomes" id="UP000244855">
    <property type="component" value="Unassembled WGS sequence"/>
</dbReference>
<evidence type="ECO:0000313" key="1">
    <source>
        <dbReference type="EMBL" id="PVH92435.1"/>
    </source>
</evidence>